<sequence>MAKISRRKELLRKLAAMPDNVRAAVKPAIRQGAEEVVAMQKRLAPVRTGDLRASITATYGGALPRYASLKSASASDRGDPDLTATVTAGNDLVRYAHLVEFGAAPHVAGGKFSGAKHPGAKAEPFFYPGYRAVRRRVKTRISRAMGKAVRAGAKK</sequence>
<accession>A0A4R2GXC3</accession>
<protein>
    <submittedName>
        <fullName evidence="1">HK97 gp10 family phage protein</fullName>
    </submittedName>
</protein>
<evidence type="ECO:0000313" key="2">
    <source>
        <dbReference type="Proteomes" id="UP000294881"/>
    </source>
</evidence>
<gene>
    <name evidence="1" type="ORF">EV666_101120</name>
</gene>
<dbReference type="RefSeq" id="WP_132001353.1">
    <property type="nucleotide sequence ID" value="NZ_JBHUNN010000002.1"/>
</dbReference>
<keyword evidence="2" id="KW-1185">Reference proteome</keyword>
<dbReference type="AlphaFoldDB" id="A0A4R2GXC3"/>
<dbReference type="NCBIfam" id="TIGR01725">
    <property type="entry name" value="phge_HK97_gp10"/>
    <property type="match status" value="1"/>
</dbReference>
<dbReference type="InterPro" id="IPR010064">
    <property type="entry name" value="HK97-gp10_tail"/>
</dbReference>
<dbReference type="Proteomes" id="UP000294881">
    <property type="component" value="Unassembled WGS sequence"/>
</dbReference>
<dbReference type="Pfam" id="PF04883">
    <property type="entry name" value="HK97-gp10_like"/>
    <property type="match status" value="1"/>
</dbReference>
<evidence type="ECO:0000313" key="1">
    <source>
        <dbReference type="EMBL" id="TCO15871.1"/>
    </source>
</evidence>
<comment type="caution">
    <text evidence="1">The sequence shown here is derived from an EMBL/GenBank/DDBJ whole genome shotgun (WGS) entry which is preliminary data.</text>
</comment>
<reference evidence="1 2" key="1">
    <citation type="submission" date="2019-03" db="EMBL/GenBank/DDBJ databases">
        <title>Genomic Encyclopedia of Type Strains, Phase IV (KMG-IV): sequencing the most valuable type-strain genomes for metagenomic binning, comparative biology and taxonomic classification.</title>
        <authorList>
            <person name="Goeker M."/>
        </authorList>
    </citation>
    <scope>NUCLEOTIDE SEQUENCE [LARGE SCALE GENOMIC DNA]</scope>
    <source>
        <strain evidence="1 2">DSM 22958</strain>
    </source>
</reference>
<proteinExistence type="predicted"/>
<dbReference type="EMBL" id="SLWL01000001">
    <property type="protein sequence ID" value="TCO15871.1"/>
    <property type="molecule type" value="Genomic_DNA"/>
</dbReference>
<dbReference type="OrthoDB" id="8480914at2"/>
<name>A0A4R2GXC3_9HYPH</name>
<organism evidence="1 2">
    <name type="scientific">Camelimonas lactis</name>
    <dbReference type="NCBI Taxonomy" id="659006"/>
    <lineage>
        <taxon>Bacteria</taxon>
        <taxon>Pseudomonadati</taxon>
        <taxon>Pseudomonadota</taxon>
        <taxon>Alphaproteobacteria</taxon>
        <taxon>Hyphomicrobiales</taxon>
        <taxon>Chelatococcaceae</taxon>
        <taxon>Camelimonas</taxon>
    </lineage>
</organism>